<dbReference type="PROSITE" id="PS50950">
    <property type="entry name" value="ZF_THAP"/>
    <property type="match status" value="1"/>
</dbReference>
<keyword evidence="2 5" id="KW-0863">Zinc-finger</keyword>
<evidence type="ECO:0000256" key="2">
    <source>
        <dbReference type="ARBA" id="ARBA00022771"/>
    </source>
</evidence>
<evidence type="ECO:0000256" key="4">
    <source>
        <dbReference type="ARBA" id="ARBA00023125"/>
    </source>
</evidence>
<dbReference type="PANTHER" id="PTHR23080">
    <property type="entry name" value="THAP DOMAIN PROTEIN"/>
    <property type="match status" value="1"/>
</dbReference>
<accession>A0A6F9DI94</accession>
<feature type="chain" id="PRO_5026270024" evidence="6">
    <location>
        <begin position="35"/>
        <end position="473"/>
    </location>
</feature>
<dbReference type="SMART" id="SM00980">
    <property type="entry name" value="THAP"/>
    <property type="match status" value="1"/>
</dbReference>
<evidence type="ECO:0000256" key="5">
    <source>
        <dbReference type="PROSITE-ProRule" id="PRU00309"/>
    </source>
</evidence>
<sequence length="473" mass="54664">MTLVFCTRLQKLSRRTLLLIPFVTFLCHCKMSRCCVPGCYNMECPYKFPREDPLKDLWVEAIKEHHTTCRDRTWRPQNKSVICPEHFTDEDFVKCTLNGTEVRTMKLRPDVVPSLRLTCSTYRRKLPYKKGQRAVNYNPLFDENTIILPPRSGEPFILESDDNPVIMNTQLKLEVNTLTEEYQTFKNEYSIAYMDKENIENDDIMTHDLTGLSSYRVFEYVTSNAKPFLQQDFETKMKPETQAVMTLNKLWLNVPDRILSIIYSISIDEIRSIYTSWVKALGAALALDQTQKTEGLKTKVQQQDPETSSCYYVGYVTVLKTAPNTVRESRTCWLKNLQTQDEFISEHSVCVLAANGLVVFLSPLVAEDVPLMPILRESRILMDLLTDNDKVYLMPTERVVLKKDIELGVVLDIDEEKHLDPDDQSRAFCEQLLKAASSYKILTDGRFSCTDEFRNQIVQVCALAPSIRFWSLD</sequence>
<evidence type="ECO:0000256" key="3">
    <source>
        <dbReference type="ARBA" id="ARBA00022833"/>
    </source>
</evidence>
<dbReference type="Pfam" id="PF05485">
    <property type="entry name" value="THAP"/>
    <property type="match status" value="1"/>
</dbReference>
<gene>
    <name evidence="8" type="primary">LOC100185213-002</name>
</gene>
<keyword evidence="3" id="KW-0862">Zinc</keyword>
<reference evidence="8" key="1">
    <citation type="submission" date="2020-04" db="EMBL/GenBank/DDBJ databases">
        <authorList>
            <person name="Neveu A P."/>
        </authorList>
    </citation>
    <scope>NUCLEOTIDE SEQUENCE</scope>
    <source>
        <tissue evidence="8">Whole embryo</tissue>
    </source>
</reference>
<feature type="domain" description="THAP-type" evidence="7">
    <location>
        <begin position="31"/>
        <end position="116"/>
    </location>
</feature>
<dbReference type="GO" id="GO:0003677">
    <property type="term" value="F:DNA binding"/>
    <property type="evidence" value="ECO:0007669"/>
    <property type="project" value="UniProtKB-UniRule"/>
</dbReference>
<keyword evidence="1" id="KW-0479">Metal-binding</keyword>
<dbReference type="EMBL" id="LR787059">
    <property type="protein sequence ID" value="CAB3262921.1"/>
    <property type="molecule type" value="mRNA"/>
</dbReference>
<evidence type="ECO:0000256" key="1">
    <source>
        <dbReference type="ARBA" id="ARBA00022723"/>
    </source>
</evidence>
<feature type="signal peptide" evidence="6">
    <location>
        <begin position="1"/>
        <end position="34"/>
    </location>
</feature>
<dbReference type="GO" id="GO:0008270">
    <property type="term" value="F:zinc ion binding"/>
    <property type="evidence" value="ECO:0007669"/>
    <property type="project" value="UniProtKB-KW"/>
</dbReference>
<proteinExistence type="evidence at transcript level"/>
<name>A0A6F9DI94_9ASCI</name>
<keyword evidence="6" id="KW-0732">Signal</keyword>
<organism evidence="8">
    <name type="scientific">Phallusia mammillata</name>
    <dbReference type="NCBI Taxonomy" id="59560"/>
    <lineage>
        <taxon>Eukaryota</taxon>
        <taxon>Metazoa</taxon>
        <taxon>Chordata</taxon>
        <taxon>Tunicata</taxon>
        <taxon>Ascidiacea</taxon>
        <taxon>Phlebobranchia</taxon>
        <taxon>Ascidiidae</taxon>
        <taxon>Phallusia</taxon>
    </lineage>
</organism>
<evidence type="ECO:0000256" key="6">
    <source>
        <dbReference type="SAM" id="SignalP"/>
    </source>
</evidence>
<evidence type="ECO:0000313" key="8">
    <source>
        <dbReference type="EMBL" id="CAB3262921.1"/>
    </source>
</evidence>
<evidence type="ECO:0000259" key="7">
    <source>
        <dbReference type="PROSITE" id="PS50950"/>
    </source>
</evidence>
<dbReference type="InterPro" id="IPR006612">
    <property type="entry name" value="THAP_Znf"/>
</dbReference>
<keyword evidence="4 5" id="KW-0238">DNA-binding</keyword>
<dbReference type="AlphaFoldDB" id="A0A6F9DI94"/>
<dbReference type="SUPFAM" id="SSF57716">
    <property type="entry name" value="Glucocorticoid receptor-like (DNA-binding domain)"/>
    <property type="match status" value="1"/>
</dbReference>
<protein>
    <submittedName>
        <fullName evidence="8">Uncharacterized protein LOC100185213</fullName>
    </submittedName>
</protein>